<evidence type="ECO:0000256" key="1">
    <source>
        <dbReference type="SAM" id="Phobius"/>
    </source>
</evidence>
<protein>
    <submittedName>
        <fullName evidence="3">Cytochrome P460</fullName>
    </submittedName>
</protein>
<dbReference type="CDD" id="cd20753">
    <property type="entry name" value="cyt_P460_Mc-like"/>
    <property type="match status" value="1"/>
</dbReference>
<dbReference type="Gene3D" id="3.50.70.20">
    <property type="entry name" value="Cytochrome P460"/>
    <property type="match status" value="1"/>
</dbReference>
<keyword evidence="1" id="KW-0812">Transmembrane</keyword>
<feature type="transmembrane region" description="Helical" evidence="1">
    <location>
        <begin position="12"/>
        <end position="30"/>
    </location>
</feature>
<dbReference type="Pfam" id="PF14376">
    <property type="entry name" value="Haem_bd"/>
    <property type="match status" value="1"/>
</dbReference>
<dbReference type="OrthoDB" id="196738at2"/>
<evidence type="ECO:0000313" key="3">
    <source>
        <dbReference type="EMBL" id="RSL17207.1"/>
    </source>
</evidence>
<dbReference type="InterPro" id="IPR038142">
    <property type="entry name" value="Cytochrome_P460_sp"/>
</dbReference>
<dbReference type="SMART" id="SM01235">
    <property type="entry name" value="Haem_bd"/>
    <property type="match status" value="1"/>
</dbReference>
<dbReference type="InterPro" id="IPR032033">
    <property type="entry name" value="Cytochrome_P460"/>
</dbReference>
<feature type="domain" description="Haem-binding" evidence="2">
    <location>
        <begin position="21"/>
        <end position="150"/>
    </location>
</feature>
<name>A0A3R9NZ27_9BACT</name>
<accession>A0A3R9NZ27</accession>
<dbReference type="Proteomes" id="UP000269669">
    <property type="component" value="Unassembled WGS sequence"/>
</dbReference>
<dbReference type="EMBL" id="RSDW01000001">
    <property type="protein sequence ID" value="RSL17207.1"/>
    <property type="molecule type" value="Genomic_DNA"/>
</dbReference>
<reference evidence="3 4" key="1">
    <citation type="submission" date="2018-12" db="EMBL/GenBank/DDBJ databases">
        <title>Sequencing of bacterial isolates from soil warming experiment in Harvard Forest, Massachusetts, USA.</title>
        <authorList>
            <person name="Deangelis K."/>
        </authorList>
    </citation>
    <scope>NUCLEOTIDE SEQUENCE [LARGE SCALE GENOMIC DNA]</scope>
    <source>
        <strain evidence="3 4">EB153</strain>
    </source>
</reference>
<dbReference type="AlphaFoldDB" id="A0A3R9NZ27"/>
<keyword evidence="1" id="KW-0472">Membrane</keyword>
<evidence type="ECO:0000259" key="2">
    <source>
        <dbReference type="SMART" id="SM01235"/>
    </source>
</evidence>
<keyword evidence="4" id="KW-1185">Reference proteome</keyword>
<dbReference type="InterPro" id="IPR025992">
    <property type="entry name" value="Haem-bd"/>
</dbReference>
<sequence length="320" mass="35680">MKVIGSGSRTRLLASILMVCVVVFAAIQLIHPKLDNPPVTAELKAPPEVKRILKTSCYNCHSNETHLFWFDRVAPAYWIAASDVKEARKHLNFSEIEKLPAAQQSAILYEAISQIQLGGMPLKSYTLLHPEANVSPDDLAILKNYLHPTETSTPNPAAGTAADDQYEKWIHASAPTTNVQPTLNGIAYISGYQDWKIISTTDRFDNHTMRVIFGNDVAIKAIAENNIHPWPDGTIFAKGAWAQQVDENGDTKTGQFIQVEFMIKDHQKYASTEGWGFARWRGTDLKPYGKDAAFTSECTGCHKPVRENDYVYSFPLTGQQ</sequence>
<comment type="caution">
    <text evidence="3">The sequence shown here is derived from an EMBL/GenBank/DDBJ whole genome shotgun (WGS) entry which is preliminary data.</text>
</comment>
<keyword evidence="1" id="KW-1133">Transmembrane helix</keyword>
<dbReference type="Pfam" id="PF16694">
    <property type="entry name" value="Cytochrome_P460"/>
    <property type="match status" value="1"/>
</dbReference>
<gene>
    <name evidence="3" type="ORF">EDE15_2737</name>
</gene>
<proteinExistence type="predicted"/>
<evidence type="ECO:0000313" key="4">
    <source>
        <dbReference type="Proteomes" id="UP000269669"/>
    </source>
</evidence>
<organism evidence="3 4">
    <name type="scientific">Edaphobacter aggregans</name>
    <dbReference type="NCBI Taxonomy" id="570835"/>
    <lineage>
        <taxon>Bacteria</taxon>
        <taxon>Pseudomonadati</taxon>
        <taxon>Acidobacteriota</taxon>
        <taxon>Terriglobia</taxon>
        <taxon>Terriglobales</taxon>
        <taxon>Acidobacteriaceae</taxon>
        <taxon>Edaphobacter</taxon>
    </lineage>
</organism>